<reference evidence="7 8" key="1">
    <citation type="journal article" date="2019" name="Int. J. Syst. Evol. Microbiol.">
        <title>The Global Catalogue of Microorganisms (GCM) 10K type strain sequencing project: providing services to taxonomists for standard genome sequencing and annotation.</title>
        <authorList>
            <consortium name="The Broad Institute Genomics Platform"/>
            <consortium name="The Broad Institute Genome Sequencing Center for Infectious Disease"/>
            <person name="Wu L."/>
            <person name="Ma J."/>
        </authorList>
    </citation>
    <scope>NUCLEOTIDE SEQUENCE [LARGE SCALE GENOMIC DNA]</scope>
    <source>
        <strain evidence="7 8">JCM 13581</strain>
    </source>
</reference>
<evidence type="ECO:0000256" key="2">
    <source>
        <dbReference type="ARBA" id="ARBA00022801"/>
    </source>
</evidence>
<dbReference type="InterPro" id="IPR025705">
    <property type="entry name" value="Beta_hexosaminidase_sua/sub"/>
</dbReference>
<dbReference type="InterPro" id="IPR017853">
    <property type="entry name" value="GH"/>
</dbReference>
<feature type="domain" description="Glycoside hydrolase family 20 catalytic" evidence="5">
    <location>
        <begin position="174"/>
        <end position="499"/>
    </location>
</feature>
<feature type="domain" description="Beta-hexosaminidase bacterial type N-terminal" evidence="6">
    <location>
        <begin position="54"/>
        <end position="168"/>
    </location>
</feature>
<evidence type="ECO:0000313" key="7">
    <source>
        <dbReference type="EMBL" id="GAA1906375.1"/>
    </source>
</evidence>
<feature type="region of interest" description="Disordered" evidence="4">
    <location>
        <begin position="31"/>
        <end position="83"/>
    </location>
</feature>
<dbReference type="InterPro" id="IPR052764">
    <property type="entry name" value="GH20_Enzymes"/>
</dbReference>
<proteinExistence type="inferred from homology"/>
<dbReference type="SUPFAM" id="SSF55545">
    <property type="entry name" value="beta-N-acetylhexosaminidase-like domain"/>
    <property type="match status" value="1"/>
</dbReference>
<comment type="similarity">
    <text evidence="1">Belongs to the glycosyl hydrolase 20 family.</text>
</comment>
<dbReference type="Gene3D" id="3.30.379.10">
    <property type="entry name" value="Chitobiase/beta-hexosaminidase domain 2-like"/>
    <property type="match status" value="1"/>
</dbReference>
<dbReference type="EMBL" id="BAAAMJ010000010">
    <property type="protein sequence ID" value="GAA1906375.1"/>
    <property type="molecule type" value="Genomic_DNA"/>
</dbReference>
<evidence type="ECO:0008006" key="9">
    <source>
        <dbReference type="Google" id="ProtNLM"/>
    </source>
</evidence>
<dbReference type="Proteomes" id="UP001501303">
    <property type="component" value="Unassembled WGS sequence"/>
</dbReference>
<dbReference type="InterPro" id="IPR015883">
    <property type="entry name" value="Glyco_hydro_20_cat"/>
</dbReference>
<keyword evidence="3" id="KW-0326">Glycosidase</keyword>
<evidence type="ECO:0000256" key="4">
    <source>
        <dbReference type="SAM" id="MobiDB-lite"/>
    </source>
</evidence>
<dbReference type="PANTHER" id="PTHR43678:SF1">
    <property type="entry name" value="BETA-N-ACETYLHEXOSAMINIDASE"/>
    <property type="match status" value="1"/>
</dbReference>
<evidence type="ECO:0000259" key="6">
    <source>
        <dbReference type="Pfam" id="PF02838"/>
    </source>
</evidence>
<dbReference type="InterPro" id="IPR029018">
    <property type="entry name" value="Hex-like_dom2"/>
</dbReference>
<accession>A0ABN2NXD7</accession>
<dbReference type="Pfam" id="PF02838">
    <property type="entry name" value="Glyco_hydro_20b"/>
    <property type="match status" value="1"/>
</dbReference>
<dbReference type="SUPFAM" id="SSF51445">
    <property type="entry name" value="(Trans)glycosidases"/>
    <property type="match status" value="1"/>
</dbReference>
<sequence>MNRTAVILAVIALLTGAAVLTALARLPAEQPWEANRPDRPAEAEPGPDADPVAIPAPRSWQPEHGPGWGLGGTTRVVADPGGPLAAEADRLAGELGVDRSAEPARPGDIELALRSDPRHGEEGYTLVSRSGFVTVTAGTEAGVFYGTRTLLQNVRENGGLAEGVIRDAPDRPQRGLLLDVARKHLPAEWIEDRLHEMAGLKLNQLQLHLTDDQGFRIESETHPEVVSDPHLTKDEIRSIIDLAESLHITVIPEIDSPGHLGAVLKAHPGLQLRDTGGRAAPGAIDISDPRAAELVDGLLREYAGLFPGPLWHLGGDEYRALDAADPEASYPKLAARAEEKYGPGAGVRDLATGWLNDRADVVRELGRTPEVWNDGMHRGGVVAPDAERHVAYWTGREIGARPPEEYLAEGRPLVNFNSAYLYYVLGEPVGFVYPTGEAIYREWAPLVLRGSEPVPEEYAGSVLGARFAVWCDLSEAQTAEEVAEGIRLPLRAFAQKVWNPADPEAEWEEFTGLADRLGE</sequence>
<dbReference type="InterPro" id="IPR015882">
    <property type="entry name" value="HEX_bac_N"/>
</dbReference>
<gene>
    <name evidence="7" type="ORF">GCM10009716_15440</name>
</gene>
<dbReference type="Pfam" id="PF00728">
    <property type="entry name" value="Glyco_hydro_20"/>
    <property type="match status" value="1"/>
</dbReference>
<evidence type="ECO:0000256" key="1">
    <source>
        <dbReference type="ARBA" id="ARBA00006285"/>
    </source>
</evidence>
<dbReference type="PRINTS" id="PR00738">
    <property type="entry name" value="GLHYDRLASE20"/>
</dbReference>
<keyword evidence="2" id="KW-0378">Hydrolase</keyword>
<dbReference type="PANTHER" id="PTHR43678">
    <property type="entry name" value="PUTATIVE (AFU_ORTHOLOGUE AFUA_2G00640)-RELATED"/>
    <property type="match status" value="1"/>
</dbReference>
<organism evidence="7 8">
    <name type="scientific">Streptomyces sodiiphilus</name>
    <dbReference type="NCBI Taxonomy" id="226217"/>
    <lineage>
        <taxon>Bacteria</taxon>
        <taxon>Bacillati</taxon>
        <taxon>Actinomycetota</taxon>
        <taxon>Actinomycetes</taxon>
        <taxon>Kitasatosporales</taxon>
        <taxon>Streptomycetaceae</taxon>
        <taxon>Streptomyces</taxon>
    </lineage>
</organism>
<evidence type="ECO:0000259" key="5">
    <source>
        <dbReference type="Pfam" id="PF00728"/>
    </source>
</evidence>
<protein>
    <recommendedName>
        <fullName evidence="9">Beta-N-acetylhexosaminidase</fullName>
    </recommendedName>
</protein>
<dbReference type="Gene3D" id="3.20.20.80">
    <property type="entry name" value="Glycosidases"/>
    <property type="match status" value="1"/>
</dbReference>
<evidence type="ECO:0000313" key="8">
    <source>
        <dbReference type="Proteomes" id="UP001501303"/>
    </source>
</evidence>
<evidence type="ECO:0000256" key="3">
    <source>
        <dbReference type="ARBA" id="ARBA00023295"/>
    </source>
</evidence>
<name>A0ABN2NXD7_9ACTN</name>
<dbReference type="CDD" id="cd06564">
    <property type="entry name" value="GH20_DspB_LnbB-like"/>
    <property type="match status" value="1"/>
</dbReference>
<keyword evidence="8" id="KW-1185">Reference proteome</keyword>
<comment type="caution">
    <text evidence="7">The sequence shown here is derived from an EMBL/GenBank/DDBJ whole genome shotgun (WGS) entry which is preliminary data.</text>
</comment>